<dbReference type="PRINTS" id="PR00080">
    <property type="entry name" value="SDRFAMILY"/>
</dbReference>
<dbReference type="Pfam" id="PF13561">
    <property type="entry name" value="adh_short_C2"/>
    <property type="match status" value="1"/>
</dbReference>
<dbReference type="SUPFAM" id="SSF51735">
    <property type="entry name" value="NAD(P)-binding Rossmann-fold domains"/>
    <property type="match status" value="1"/>
</dbReference>
<dbReference type="EMBL" id="MHQT01000031">
    <property type="protein sequence ID" value="OHA09061.1"/>
    <property type="molecule type" value="Genomic_DNA"/>
</dbReference>
<dbReference type="PRINTS" id="PR00081">
    <property type="entry name" value="GDHRDH"/>
</dbReference>
<dbReference type="InterPro" id="IPR036291">
    <property type="entry name" value="NAD(P)-bd_dom_sf"/>
</dbReference>
<protein>
    <recommendedName>
        <fullName evidence="4">Short-chain dehydrogenase</fullName>
    </recommendedName>
</protein>
<dbReference type="GO" id="GO:0016616">
    <property type="term" value="F:oxidoreductase activity, acting on the CH-OH group of donors, NAD or NADP as acceptor"/>
    <property type="evidence" value="ECO:0007669"/>
    <property type="project" value="TreeGrafter"/>
</dbReference>
<dbReference type="AlphaFoldDB" id="A0A1G2LE09"/>
<evidence type="ECO:0000313" key="2">
    <source>
        <dbReference type="EMBL" id="OHA09061.1"/>
    </source>
</evidence>
<dbReference type="CDD" id="cd05233">
    <property type="entry name" value="SDR_c"/>
    <property type="match status" value="1"/>
</dbReference>
<evidence type="ECO:0008006" key="4">
    <source>
        <dbReference type="Google" id="ProtNLM"/>
    </source>
</evidence>
<organism evidence="2 3">
    <name type="scientific">Candidatus Sungbacteria bacterium RIFCSPLOWO2_01_FULL_60_25</name>
    <dbReference type="NCBI Taxonomy" id="1802281"/>
    <lineage>
        <taxon>Bacteria</taxon>
        <taxon>Candidatus Sungiibacteriota</taxon>
    </lineage>
</organism>
<reference evidence="2 3" key="1">
    <citation type="journal article" date="2016" name="Nat. Commun.">
        <title>Thousands of microbial genomes shed light on interconnected biogeochemical processes in an aquifer system.</title>
        <authorList>
            <person name="Anantharaman K."/>
            <person name="Brown C.T."/>
            <person name="Hug L.A."/>
            <person name="Sharon I."/>
            <person name="Castelle C.J."/>
            <person name="Probst A.J."/>
            <person name="Thomas B.C."/>
            <person name="Singh A."/>
            <person name="Wilkins M.J."/>
            <person name="Karaoz U."/>
            <person name="Brodie E.L."/>
            <person name="Williams K.H."/>
            <person name="Hubbard S.S."/>
            <person name="Banfield J.F."/>
        </authorList>
    </citation>
    <scope>NUCLEOTIDE SEQUENCE [LARGE SCALE GENOMIC DNA]</scope>
</reference>
<dbReference type="Proteomes" id="UP000178977">
    <property type="component" value="Unassembled WGS sequence"/>
</dbReference>
<gene>
    <name evidence="2" type="ORF">A3A44_00660</name>
</gene>
<accession>A0A1G2LE09</accession>
<dbReference type="STRING" id="1802281.A3A44_00660"/>
<evidence type="ECO:0000313" key="3">
    <source>
        <dbReference type="Proteomes" id="UP000178977"/>
    </source>
</evidence>
<dbReference type="PANTHER" id="PTHR42760">
    <property type="entry name" value="SHORT-CHAIN DEHYDROGENASES/REDUCTASES FAMILY MEMBER"/>
    <property type="match status" value="1"/>
</dbReference>
<evidence type="ECO:0000256" key="1">
    <source>
        <dbReference type="ARBA" id="ARBA00006484"/>
    </source>
</evidence>
<dbReference type="Gene3D" id="3.40.50.720">
    <property type="entry name" value="NAD(P)-binding Rossmann-like Domain"/>
    <property type="match status" value="1"/>
</dbReference>
<comment type="similarity">
    <text evidence="1">Belongs to the short-chain dehydrogenases/reductases (SDR) family.</text>
</comment>
<sequence>MDLLRGKRAIVTGGASGIGRAIAAAFLAEGATVVVFDRDQAGLDRLGQQFPDGLIGKMVDVSSEADVAEAFASATYSPIDVLVNNAGIDQPFRIEQPDYRTWQSVLETNVNGSLYVAAHAIREMLRRGAGGSIIFITSVHTAQAFPGGAAYDASKHALVGLMRVLAIEHGTRGIRVNAVAPGAIYPTGITEPLGPDRARELGQRIPLGRCGTPEEVAKVCVFLASGLASYITGAEIRVDGGLGVMSPLMA</sequence>
<dbReference type="InterPro" id="IPR002347">
    <property type="entry name" value="SDR_fam"/>
</dbReference>
<comment type="caution">
    <text evidence="2">The sequence shown here is derived from an EMBL/GenBank/DDBJ whole genome shotgun (WGS) entry which is preliminary data.</text>
</comment>
<proteinExistence type="inferred from homology"/>
<name>A0A1G2LE09_9BACT</name>
<dbReference type="FunFam" id="3.40.50.720:FF:000084">
    <property type="entry name" value="Short-chain dehydrogenase reductase"/>
    <property type="match status" value="1"/>
</dbReference>